<sequence>MALASLIAKHRRTGISVGCFNIRANAKGVARETRGASPANAGGAKSLGLVPSGRGDLRVNGRSGFALDSPARARSIYTVEALQKSLVSFGNESLNLMLMLGKFFRIGSNLLRNFVQLYTTQASPDDEEVMDHFLCTVLTDIENNPTSSWEACFIYVDKLCKSGNFSSALRLLKLLHDKGIFLGQNAYDSLLAMATEGNEMDFSSYIFKYLLVSRESLSSAAYLSIAKVFAKQSERSHLLRFVKEITELASPKSTPVLNRIIYSFAECGQIDKALLIFDQLESVKCKRDLITYNTILDVLGRVGRLNEMLHEFAAMKEASISPDVVTYNTLLNSLRKAGRLDICSSIWKEMKESGVQPDLLTYTALIECFGRSGNVHQSLTLFHEMKLKQIRPSIYIYRSLISNLKKMGKVEVAMAISEEMNSSLSELAGPKDFKRNKR</sequence>
<dbReference type="Pfam" id="PF13812">
    <property type="entry name" value="PPR_3"/>
    <property type="match status" value="2"/>
</dbReference>
<feature type="repeat" description="PPR" evidence="3">
    <location>
        <begin position="358"/>
        <end position="392"/>
    </location>
</feature>
<dbReference type="PANTHER" id="PTHR47447:SF17">
    <property type="entry name" value="OS12G0638900 PROTEIN"/>
    <property type="match status" value="1"/>
</dbReference>
<dbReference type="AlphaFoldDB" id="A0A8B8QGI7"/>
<feature type="repeat" description="PPR" evidence="3">
    <location>
        <begin position="288"/>
        <end position="322"/>
    </location>
</feature>
<keyword evidence="4" id="KW-1185">Reference proteome</keyword>
<evidence type="ECO:0000256" key="2">
    <source>
        <dbReference type="ARBA" id="ARBA00022737"/>
    </source>
</evidence>
<protein>
    <submittedName>
        <fullName evidence="5 6">Pentatricopeptide repeat-containing protein At1g11900 isoform X1</fullName>
    </submittedName>
</protein>
<dbReference type="PROSITE" id="PS51375">
    <property type="entry name" value="PPR"/>
    <property type="match status" value="3"/>
</dbReference>
<evidence type="ECO:0000313" key="5">
    <source>
        <dbReference type="RefSeq" id="XP_030546282.1"/>
    </source>
</evidence>
<evidence type="ECO:0000313" key="6">
    <source>
        <dbReference type="RefSeq" id="XP_030546283.1"/>
    </source>
</evidence>
<keyword evidence="2" id="KW-0677">Repeat</keyword>
<proteinExistence type="inferred from homology"/>
<accession>A0A8B8QGI7</accession>
<dbReference type="Gene3D" id="1.25.40.10">
    <property type="entry name" value="Tetratricopeptide repeat domain"/>
    <property type="match status" value="2"/>
</dbReference>
<comment type="similarity">
    <text evidence="1">Belongs to the PPR family. P subfamily.</text>
</comment>
<dbReference type="GeneID" id="115752297"/>
<feature type="repeat" description="PPR" evidence="3">
    <location>
        <begin position="323"/>
        <end position="357"/>
    </location>
</feature>
<dbReference type="RefSeq" id="XP_030546282.1">
    <property type="nucleotide sequence ID" value="XM_030690422.1"/>
</dbReference>
<dbReference type="InterPro" id="IPR011990">
    <property type="entry name" value="TPR-like_helical_dom_sf"/>
</dbReference>
<dbReference type="PANTHER" id="PTHR47447">
    <property type="entry name" value="OS03G0856100 PROTEIN"/>
    <property type="match status" value="1"/>
</dbReference>
<name>A0A8B8QGI7_9MYRT</name>
<dbReference type="OrthoDB" id="185373at2759"/>
<organism evidence="4 6">
    <name type="scientific">Rhodamnia argentea</name>
    <dbReference type="NCBI Taxonomy" id="178133"/>
    <lineage>
        <taxon>Eukaryota</taxon>
        <taxon>Viridiplantae</taxon>
        <taxon>Streptophyta</taxon>
        <taxon>Embryophyta</taxon>
        <taxon>Tracheophyta</taxon>
        <taxon>Spermatophyta</taxon>
        <taxon>Magnoliopsida</taxon>
        <taxon>eudicotyledons</taxon>
        <taxon>Gunneridae</taxon>
        <taxon>Pentapetalae</taxon>
        <taxon>rosids</taxon>
        <taxon>malvids</taxon>
        <taxon>Myrtales</taxon>
        <taxon>Myrtaceae</taxon>
        <taxon>Myrtoideae</taxon>
        <taxon>Myrteae</taxon>
        <taxon>Australasian group</taxon>
        <taxon>Rhodamnia</taxon>
    </lineage>
</organism>
<reference evidence="5 6" key="1">
    <citation type="submission" date="2025-04" db="UniProtKB">
        <authorList>
            <consortium name="RefSeq"/>
        </authorList>
    </citation>
    <scope>IDENTIFICATION</scope>
</reference>
<evidence type="ECO:0000256" key="3">
    <source>
        <dbReference type="PROSITE-ProRule" id="PRU00708"/>
    </source>
</evidence>
<dbReference type="Pfam" id="PF13041">
    <property type="entry name" value="PPR_2"/>
    <property type="match status" value="1"/>
</dbReference>
<dbReference type="Proteomes" id="UP000827889">
    <property type="component" value="Chromosome 10"/>
</dbReference>
<evidence type="ECO:0000313" key="4">
    <source>
        <dbReference type="Proteomes" id="UP000827889"/>
    </source>
</evidence>
<gene>
    <name evidence="5 6" type="primary">LOC115752297</name>
</gene>
<dbReference type="Pfam" id="PF01535">
    <property type="entry name" value="PPR"/>
    <property type="match status" value="1"/>
</dbReference>
<dbReference type="InterPro" id="IPR002885">
    <property type="entry name" value="PPR_rpt"/>
</dbReference>
<evidence type="ECO:0000256" key="1">
    <source>
        <dbReference type="ARBA" id="ARBA00007626"/>
    </source>
</evidence>
<dbReference type="NCBIfam" id="TIGR00756">
    <property type="entry name" value="PPR"/>
    <property type="match status" value="4"/>
</dbReference>
<dbReference type="KEGG" id="rarg:115752297"/>
<dbReference type="RefSeq" id="XP_030546283.1">
    <property type="nucleotide sequence ID" value="XM_030690423.1"/>
</dbReference>